<dbReference type="PANTHER" id="PTHR40547:SF1">
    <property type="entry name" value="SLL0298 PROTEIN"/>
    <property type="match status" value="1"/>
</dbReference>
<feature type="transmembrane region" description="Helical" evidence="1">
    <location>
        <begin position="28"/>
        <end position="54"/>
    </location>
</feature>
<proteinExistence type="predicted"/>
<gene>
    <name evidence="3" type="ORF">PbJCM13498_00120</name>
</gene>
<accession>A0A5M4AT81</accession>
<evidence type="ECO:0000313" key="3">
    <source>
        <dbReference type="EMBL" id="GET31149.1"/>
    </source>
</evidence>
<keyword evidence="1" id="KW-0472">Membrane</keyword>
<reference evidence="3 4" key="1">
    <citation type="submission" date="2019-10" db="EMBL/GenBank/DDBJ databases">
        <title>Prolixibacter strains distinguished by the presence of nitrate reductase genes were adept at nitrate-dependent anaerobic corrosion of metallic iron and carbon steel.</title>
        <authorList>
            <person name="Iino T."/>
            <person name="Shono N."/>
            <person name="Ito K."/>
            <person name="Nakamura R."/>
            <person name="Sueoka K."/>
            <person name="Harayama S."/>
            <person name="Ohkuma M."/>
        </authorList>
    </citation>
    <scope>NUCLEOTIDE SEQUENCE [LARGE SCALE GENOMIC DNA]</scope>
    <source>
        <strain evidence="3 4">JCM 13498</strain>
    </source>
</reference>
<dbReference type="InterPro" id="IPR018639">
    <property type="entry name" value="DUF2062"/>
</dbReference>
<name>A0A5M4AT81_9BACT</name>
<keyword evidence="1" id="KW-1133">Transmembrane helix</keyword>
<evidence type="ECO:0000313" key="4">
    <source>
        <dbReference type="Proteomes" id="UP000391834"/>
    </source>
</evidence>
<feature type="transmembrane region" description="Helical" evidence="1">
    <location>
        <begin position="115"/>
        <end position="137"/>
    </location>
</feature>
<evidence type="ECO:0000259" key="2">
    <source>
        <dbReference type="Pfam" id="PF09835"/>
    </source>
</evidence>
<dbReference type="Proteomes" id="UP000391834">
    <property type="component" value="Unassembled WGS sequence"/>
</dbReference>
<dbReference type="EMBL" id="BLAX01000001">
    <property type="protein sequence ID" value="GET31149.1"/>
    <property type="molecule type" value="Genomic_DNA"/>
</dbReference>
<comment type="caution">
    <text evidence="3">The sequence shown here is derived from an EMBL/GenBank/DDBJ whole genome shotgun (WGS) entry which is preliminary data.</text>
</comment>
<dbReference type="Pfam" id="PF09835">
    <property type="entry name" value="DUF2062"/>
    <property type="match status" value="1"/>
</dbReference>
<keyword evidence="1" id="KW-0812">Transmembrane</keyword>
<protein>
    <recommendedName>
        <fullName evidence="2">DUF2062 domain-containing protein</fullName>
    </recommendedName>
</protein>
<dbReference type="PANTHER" id="PTHR40547">
    <property type="entry name" value="SLL0298 PROTEIN"/>
    <property type="match status" value="1"/>
</dbReference>
<dbReference type="AlphaFoldDB" id="A0A5M4AT81"/>
<feature type="domain" description="DUF2062" evidence="2">
    <location>
        <begin position="11"/>
        <end position="149"/>
    </location>
</feature>
<feature type="transmembrane region" description="Helical" evidence="1">
    <location>
        <begin position="61"/>
        <end position="83"/>
    </location>
</feature>
<sequence length="152" mass="16536">MKIQMLKIDGVKRLFVLNGDPKVVARGFALGSFVGMLPFPGFQMLISAVLASLLRFHKGAAIAGVFNTNVVTGVFVFAFNYWLGKKILGIDSSFHIPKQINIGFAKTVIEAGSDVFLSLLLGGFITGILAMFLGYYVSLSILTRKIKSKNED</sequence>
<organism evidence="3 4">
    <name type="scientific">Prolixibacter bellariivorans</name>
    <dbReference type="NCBI Taxonomy" id="314319"/>
    <lineage>
        <taxon>Bacteria</taxon>
        <taxon>Pseudomonadati</taxon>
        <taxon>Bacteroidota</taxon>
        <taxon>Bacteroidia</taxon>
        <taxon>Marinilabiliales</taxon>
        <taxon>Prolixibacteraceae</taxon>
        <taxon>Prolixibacter</taxon>
    </lineage>
</organism>
<evidence type="ECO:0000256" key="1">
    <source>
        <dbReference type="SAM" id="Phobius"/>
    </source>
</evidence>
<dbReference type="OrthoDB" id="9794343at2"/>
<keyword evidence="4" id="KW-1185">Reference proteome</keyword>